<evidence type="ECO:0000313" key="2">
    <source>
        <dbReference type="Proteomes" id="UP001465976"/>
    </source>
</evidence>
<evidence type="ECO:0000313" key="1">
    <source>
        <dbReference type="EMBL" id="KAL0564578.1"/>
    </source>
</evidence>
<reference evidence="1 2" key="1">
    <citation type="submission" date="2024-02" db="EMBL/GenBank/DDBJ databases">
        <title>A draft genome for the cacao thread blight pathogen Marasmius crinis-equi.</title>
        <authorList>
            <person name="Cohen S.P."/>
            <person name="Baruah I.K."/>
            <person name="Amoako-Attah I."/>
            <person name="Bukari Y."/>
            <person name="Meinhardt L.W."/>
            <person name="Bailey B.A."/>
        </authorList>
    </citation>
    <scope>NUCLEOTIDE SEQUENCE [LARGE SCALE GENOMIC DNA]</scope>
    <source>
        <strain evidence="1 2">GH-76</strain>
    </source>
</reference>
<keyword evidence="2" id="KW-1185">Reference proteome</keyword>
<dbReference type="Proteomes" id="UP001465976">
    <property type="component" value="Unassembled WGS sequence"/>
</dbReference>
<protein>
    <submittedName>
        <fullName evidence="1">SERTA domain-containing protein 3</fullName>
    </submittedName>
</protein>
<comment type="caution">
    <text evidence="1">The sequence shown here is derived from an EMBL/GenBank/DDBJ whole genome shotgun (WGS) entry which is preliminary data.</text>
</comment>
<gene>
    <name evidence="1" type="primary">RBT1_63</name>
    <name evidence="1" type="ORF">V5O48_017467</name>
</gene>
<accession>A0ABR3ENY4</accession>
<sequence length="162" mass="18660">MKMEGWAALVGKWLEFERWIGFDGEGKKLSTKHRPAWVAEWIGRGRNPAYLKPKHNVFKVLKGWWSWWEELQPEWRGFNNDDRPDLPKDYPEGGSWLALRVGGSNGITSILAVLVYIAVQLEHLPVKANGREKRDQIEARADWKAAVEDVLFVLNCMLCSEA</sequence>
<organism evidence="1 2">
    <name type="scientific">Marasmius crinis-equi</name>
    <dbReference type="NCBI Taxonomy" id="585013"/>
    <lineage>
        <taxon>Eukaryota</taxon>
        <taxon>Fungi</taxon>
        <taxon>Dikarya</taxon>
        <taxon>Basidiomycota</taxon>
        <taxon>Agaricomycotina</taxon>
        <taxon>Agaricomycetes</taxon>
        <taxon>Agaricomycetidae</taxon>
        <taxon>Agaricales</taxon>
        <taxon>Marasmiineae</taxon>
        <taxon>Marasmiaceae</taxon>
        <taxon>Marasmius</taxon>
    </lineage>
</organism>
<proteinExistence type="predicted"/>
<name>A0ABR3ENY4_9AGAR</name>
<dbReference type="EMBL" id="JBAHYK010002692">
    <property type="protein sequence ID" value="KAL0564578.1"/>
    <property type="molecule type" value="Genomic_DNA"/>
</dbReference>